<comment type="subcellular location">
    <subcellularLocation>
        <location evidence="1">Cell membrane</location>
        <topology evidence="1">Multi-pass membrane protein</topology>
    </subcellularLocation>
</comment>
<feature type="transmembrane region" description="Helical" evidence="7">
    <location>
        <begin position="161"/>
        <end position="193"/>
    </location>
</feature>
<evidence type="ECO:0000313" key="10">
    <source>
        <dbReference type="Proteomes" id="UP001172738"/>
    </source>
</evidence>
<dbReference type="Pfam" id="PF07690">
    <property type="entry name" value="MFS_1"/>
    <property type="match status" value="2"/>
</dbReference>
<dbReference type="InterPro" id="IPR020846">
    <property type="entry name" value="MFS_dom"/>
</dbReference>
<sequence>MASAGVSPEPSARATLVRALVASTYLPTFLAEIGVGAILPLLTLSLLDFGSPATVASLGVGLYSLGRLIASPFVGALVERLGSTRASMAALGLLGVGALACAAAPGVLPFLAGAVVFGAGHAAVHVSRQAQVDDLVADHQRARALTTLAGLWRVANFVGPLLGAAVIVAVGLSWTYVMSAGFIAAGMVALRLAPAWRRRHYRHAPEHRVGLAEVVRHTAPTLRTLGIAVVLTGALRQLRNVVIPLWGAHLGLDDHTISVIFSISAAVDMVLFVPAGYVMDRWGRKWTAVPSSLLLAAGTVMLLGTSDALGLAIAGMVLGLGNGWGSGVLMTLAGDVAPARGRAMFIGLWMALQDAGGLLGPVLLSVGTAIAFPLGFGAAGVVGVATAGAMMRWIPPWRLRETPAAGPSA</sequence>
<keyword evidence="10" id="KW-1185">Reference proteome</keyword>
<dbReference type="Gene3D" id="1.20.1250.20">
    <property type="entry name" value="MFS general substrate transporter like domains"/>
    <property type="match status" value="2"/>
</dbReference>
<feature type="transmembrane region" description="Helical" evidence="7">
    <location>
        <begin position="255"/>
        <end position="279"/>
    </location>
</feature>
<keyword evidence="6 7" id="KW-0472">Membrane</keyword>
<organism evidence="9 10">
    <name type="scientific">Demequina zhanjiangensis</name>
    <dbReference type="NCBI Taxonomy" id="3051659"/>
    <lineage>
        <taxon>Bacteria</taxon>
        <taxon>Bacillati</taxon>
        <taxon>Actinomycetota</taxon>
        <taxon>Actinomycetes</taxon>
        <taxon>Micrococcales</taxon>
        <taxon>Demequinaceae</taxon>
        <taxon>Demequina</taxon>
    </lineage>
</organism>
<evidence type="ECO:0000256" key="6">
    <source>
        <dbReference type="ARBA" id="ARBA00023136"/>
    </source>
</evidence>
<feature type="domain" description="Major facilitator superfamily (MFS) profile" evidence="8">
    <location>
        <begin position="20"/>
        <end position="398"/>
    </location>
</feature>
<evidence type="ECO:0000313" key="9">
    <source>
        <dbReference type="EMBL" id="MDN4471949.1"/>
    </source>
</evidence>
<name>A0ABT8FZQ1_9MICO</name>
<feature type="transmembrane region" description="Helical" evidence="7">
    <location>
        <begin position="55"/>
        <end position="78"/>
    </location>
</feature>
<feature type="transmembrane region" description="Helical" evidence="7">
    <location>
        <begin position="286"/>
        <end position="305"/>
    </location>
</feature>
<gene>
    <name evidence="9" type="ORF">QQX04_02950</name>
</gene>
<feature type="transmembrane region" description="Helical" evidence="7">
    <location>
        <begin position="370"/>
        <end position="390"/>
    </location>
</feature>
<comment type="caution">
    <text evidence="9">The sequence shown here is derived from an EMBL/GenBank/DDBJ whole genome shotgun (WGS) entry which is preliminary data.</text>
</comment>
<keyword evidence="2" id="KW-0813">Transport</keyword>
<dbReference type="Proteomes" id="UP001172738">
    <property type="component" value="Unassembled WGS sequence"/>
</dbReference>
<evidence type="ECO:0000256" key="4">
    <source>
        <dbReference type="ARBA" id="ARBA00022692"/>
    </source>
</evidence>
<dbReference type="PROSITE" id="PS50850">
    <property type="entry name" value="MFS"/>
    <property type="match status" value="1"/>
</dbReference>
<dbReference type="InterPro" id="IPR005829">
    <property type="entry name" value="Sugar_transporter_CS"/>
</dbReference>
<feature type="transmembrane region" description="Helical" evidence="7">
    <location>
        <begin position="90"/>
        <end position="117"/>
    </location>
</feature>
<dbReference type="PANTHER" id="PTHR23517:SF3">
    <property type="entry name" value="INTEGRAL MEMBRANE TRANSPORT PROTEIN"/>
    <property type="match status" value="1"/>
</dbReference>
<evidence type="ECO:0000256" key="3">
    <source>
        <dbReference type="ARBA" id="ARBA00022475"/>
    </source>
</evidence>
<dbReference type="InterPro" id="IPR050171">
    <property type="entry name" value="MFS_Transporters"/>
</dbReference>
<protein>
    <submittedName>
        <fullName evidence="9">MFS transporter</fullName>
    </submittedName>
</protein>
<dbReference type="SUPFAM" id="SSF103473">
    <property type="entry name" value="MFS general substrate transporter"/>
    <property type="match status" value="1"/>
</dbReference>
<dbReference type="InterPro" id="IPR011701">
    <property type="entry name" value="MFS"/>
</dbReference>
<evidence type="ECO:0000256" key="1">
    <source>
        <dbReference type="ARBA" id="ARBA00004651"/>
    </source>
</evidence>
<keyword evidence="5 7" id="KW-1133">Transmembrane helix</keyword>
<keyword evidence="3" id="KW-1003">Cell membrane</keyword>
<proteinExistence type="predicted"/>
<feature type="transmembrane region" description="Helical" evidence="7">
    <location>
        <begin position="20"/>
        <end position="43"/>
    </location>
</feature>
<evidence type="ECO:0000259" key="8">
    <source>
        <dbReference type="PROSITE" id="PS50850"/>
    </source>
</evidence>
<accession>A0ABT8FZQ1</accession>
<dbReference type="EMBL" id="JAUHPV010000002">
    <property type="protein sequence ID" value="MDN4471949.1"/>
    <property type="molecule type" value="Genomic_DNA"/>
</dbReference>
<keyword evidence="4 7" id="KW-0812">Transmembrane</keyword>
<dbReference type="InterPro" id="IPR036259">
    <property type="entry name" value="MFS_trans_sf"/>
</dbReference>
<dbReference type="PANTHER" id="PTHR23517">
    <property type="entry name" value="RESISTANCE PROTEIN MDTM, PUTATIVE-RELATED-RELATED"/>
    <property type="match status" value="1"/>
</dbReference>
<evidence type="ECO:0000256" key="5">
    <source>
        <dbReference type="ARBA" id="ARBA00022989"/>
    </source>
</evidence>
<reference evidence="9" key="1">
    <citation type="submission" date="2023-06" db="EMBL/GenBank/DDBJ databases">
        <title>SYSU T00b26.</title>
        <authorList>
            <person name="Gao L."/>
            <person name="Fang B.-Z."/>
            <person name="Li W.-J."/>
        </authorList>
    </citation>
    <scope>NUCLEOTIDE SEQUENCE</scope>
    <source>
        <strain evidence="9">SYSU T00b26</strain>
    </source>
</reference>
<dbReference type="PROSITE" id="PS00216">
    <property type="entry name" value="SUGAR_TRANSPORT_1"/>
    <property type="match status" value="1"/>
</dbReference>
<evidence type="ECO:0000256" key="7">
    <source>
        <dbReference type="SAM" id="Phobius"/>
    </source>
</evidence>
<evidence type="ECO:0000256" key="2">
    <source>
        <dbReference type="ARBA" id="ARBA00022448"/>
    </source>
</evidence>